<proteinExistence type="predicted"/>
<feature type="transmembrane region" description="Helical" evidence="6">
    <location>
        <begin position="38"/>
        <end position="58"/>
    </location>
</feature>
<dbReference type="GO" id="GO:0017004">
    <property type="term" value="P:cytochrome complex assembly"/>
    <property type="evidence" value="ECO:0007669"/>
    <property type="project" value="UniProtKB-KW"/>
</dbReference>
<feature type="domain" description="Cytochrome c assembly protein" evidence="7">
    <location>
        <begin position="2"/>
        <end position="66"/>
    </location>
</feature>
<dbReference type="PANTHER" id="PTHR30071:SF1">
    <property type="entry name" value="CYTOCHROME B_B6 PROTEIN-RELATED"/>
    <property type="match status" value="1"/>
</dbReference>
<evidence type="ECO:0000256" key="6">
    <source>
        <dbReference type="SAM" id="Phobius"/>
    </source>
</evidence>
<evidence type="ECO:0000256" key="1">
    <source>
        <dbReference type="ARBA" id="ARBA00004141"/>
    </source>
</evidence>
<dbReference type="PANTHER" id="PTHR30071">
    <property type="entry name" value="HEME EXPORTER PROTEIN C"/>
    <property type="match status" value="1"/>
</dbReference>
<gene>
    <name evidence="8" type="ORF">B0X64_00835</name>
</gene>
<dbReference type="EMBL" id="MUPN01000090">
    <property type="protein sequence ID" value="OOQ41455.1"/>
    <property type="molecule type" value="Genomic_DNA"/>
</dbReference>
<dbReference type="InterPro" id="IPR002541">
    <property type="entry name" value="Cyt_c_assembly"/>
</dbReference>
<comment type="subcellular location">
    <subcellularLocation>
        <location evidence="1">Membrane</location>
        <topology evidence="1">Multi-pass membrane protein</topology>
    </subcellularLocation>
</comment>
<evidence type="ECO:0000256" key="4">
    <source>
        <dbReference type="ARBA" id="ARBA00022989"/>
    </source>
</evidence>
<reference evidence="8 9" key="1">
    <citation type="journal article" date="2017" name="Front. Cell. Infect. Microbiol.">
        <title>Whole Genome Sequence and Phylogenetic Analysis Show Helicobacter pylori Strains from Latin America Have Followed a Unique Evolution Pathway.</title>
        <authorList>
            <person name="Munoz-Ramirez Z.Y."/>
            <person name="Mendez-Tenorio A."/>
            <person name="Kato I."/>
            <person name="Bravo M.M."/>
            <person name="Rizzato C."/>
            <person name="Thorell K."/>
            <person name="Torres R.C."/>
            <person name="Aviles-Jimenez F."/>
            <person name="Camorlinga M."/>
            <person name="Canzian F."/>
            <person name="Torres J."/>
        </authorList>
    </citation>
    <scope>NUCLEOTIDE SEQUENCE [LARGE SCALE GENOMIC DNA]</scope>
    <source>
        <strain evidence="8 9">CM22351</strain>
    </source>
</reference>
<dbReference type="Pfam" id="PF01578">
    <property type="entry name" value="Cytochrom_C_asm"/>
    <property type="match status" value="1"/>
</dbReference>
<dbReference type="GO" id="GO:0005886">
    <property type="term" value="C:plasma membrane"/>
    <property type="evidence" value="ECO:0007669"/>
    <property type="project" value="TreeGrafter"/>
</dbReference>
<organism evidence="8 9">
    <name type="scientific">Helicobacter pylori</name>
    <name type="common">Campylobacter pylori</name>
    <dbReference type="NCBI Taxonomy" id="210"/>
    <lineage>
        <taxon>Bacteria</taxon>
        <taxon>Pseudomonadati</taxon>
        <taxon>Campylobacterota</taxon>
        <taxon>Epsilonproteobacteria</taxon>
        <taxon>Campylobacterales</taxon>
        <taxon>Helicobacteraceae</taxon>
        <taxon>Helicobacter</taxon>
    </lineage>
</organism>
<protein>
    <recommendedName>
        <fullName evidence="7">Cytochrome c assembly protein domain-containing protein</fullName>
    </recommendedName>
</protein>
<evidence type="ECO:0000256" key="3">
    <source>
        <dbReference type="ARBA" id="ARBA00022748"/>
    </source>
</evidence>
<comment type="caution">
    <text evidence="8">The sequence shown here is derived from an EMBL/GenBank/DDBJ whole genome shotgun (WGS) entry which is preliminary data.</text>
</comment>
<feature type="non-terminal residue" evidence="8">
    <location>
        <position position="1"/>
    </location>
</feature>
<dbReference type="InterPro" id="IPR045062">
    <property type="entry name" value="Cyt_c_biogenesis_CcsA/CcmC"/>
</dbReference>
<keyword evidence="5 6" id="KW-0472">Membrane</keyword>
<feature type="transmembrane region" description="Helical" evidence="6">
    <location>
        <begin position="13"/>
        <end position="31"/>
    </location>
</feature>
<evidence type="ECO:0000256" key="5">
    <source>
        <dbReference type="ARBA" id="ARBA00023136"/>
    </source>
</evidence>
<evidence type="ECO:0000259" key="7">
    <source>
        <dbReference type="Pfam" id="PF01578"/>
    </source>
</evidence>
<keyword evidence="3" id="KW-0201">Cytochrome c-type biogenesis</keyword>
<keyword evidence="4 6" id="KW-1133">Transmembrane helix</keyword>
<name>A0A4Y4XP27_HELPX</name>
<sequence>SWGRYWGWDPKETWALISICVYALILHLRFLGSHNWPFILASSSALGFYSVLMTYFGVNYYLSGLHSYAAGDPLPIPTFLYFLVAIPFILVILAYFKRHLSLPKLV</sequence>
<accession>A0A4Y4XP27</accession>
<evidence type="ECO:0000256" key="2">
    <source>
        <dbReference type="ARBA" id="ARBA00022692"/>
    </source>
</evidence>
<dbReference type="Proteomes" id="UP000319650">
    <property type="component" value="Unassembled WGS sequence"/>
</dbReference>
<dbReference type="RefSeq" id="WP_198937037.1">
    <property type="nucleotide sequence ID" value="NZ_MUPN01000090.1"/>
</dbReference>
<evidence type="ECO:0000313" key="8">
    <source>
        <dbReference type="EMBL" id="OOQ41455.1"/>
    </source>
</evidence>
<dbReference type="GO" id="GO:0020037">
    <property type="term" value="F:heme binding"/>
    <property type="evidence" value="ECO:0007669"/>
    <property type="project" value="InterPro"/>
</dbReference>
<dbReference type="AlphaFoldDB" id="A0A4Y4XP27"/>
<keyword evidence="2 6" id="KW-0812">Transmembrane</keyword>
<evidence type="ECO:0000313" key="9">
    <source>
        <dbReference type="Proteomes" id="UP000319650"/>
    </source>
</evidence>
<feature type="transmembrane region" description="Helical" evidence="6">
    <location>
        <begin position="78"/>
        <end position="96"/>
    </location>
</feature>